<evidence type="ECO:0000256" key="2">
    <source>
        <dbReference type="ARBA" id="ARBA00004613"/>
    </source>
</evidence>
<sequence>MLRRITSTCRSVRQGSDVIPLKVTVAPIAVDTISAVCLSSVEYLVLAMGSPATSKAFPVDIESRKIIGELKKLIKAEQNSDFNDIVANNLILWLATISNDTNAIAVTIGALHNKTELAFPSCFSKVLTTVPTSSSATPAR</sequence>
<comment type="subcellular location">
    <subcellularLocation>
        <location evidence="1">Host cell</location>
    </subcellularLocation>
    <subcellularLocation>
        <location evidence="2">Secreted</location>
    </subcellularLocation>
</comment>
<dbReference type="GO" id="GO:0043657">
    <property type="term" value="C:host cell"/>
    <property type="evidence" value="ECO:0007669"/>
    <property type="project" value="UniProtKB-SubCell"/>
</dbReference>
<organism evidence="5 6">
    <name type="scientific">Linnemannia hyalina</name>
    <dbReference type="NCBI Taxonomy" id="64524"/>
    <lineage>
        <taxon>Eukaryota</taxon>
        <taxon>Fungi</taxon>
        <taxon>Fungi incertae sedis</taxon>
        <taxon>Mucoromycota</taxon>
        <taxon>Mortierellomycotina</taxon>
        <taxon>Mortierellomycetes</taxon>
        <taxon>Mortierellales</taxon>
        <taxon>Mortierellaceae</taxon>
        <taxon>Linnemannia</taxon>
    </lineage>
</organism>
<evidence type="ECO:0000313" key="5">
    <source>
        <dbReference type="EMBL" id="KAG9061129.1"/>
    </source>
</evidence>
<dbReference type="OrthoDB" id="2409492at2759"/>
<keyword evidence="3" id="KW-0964">Secreted</keyword>
<evidence type="ECO:0000256" key="3">
    <source>
        <dbReference type="ARBA" id="ARBA00022525"/>
    </source>
</evidence>
<gene>
    <name evidence="5" type="ORF">KI688_007759</name>
</gene>
<name>A0A9P7XIM1_9FUNG</name>
<protein>
    <recommendedName>
        <fullName evidence="4">Crinkler effector protein N-terminal domain-containing protein</fullName>
    </recommendedName>
</protein>
<accession>A0A9P7XIM1</accession>
<evidence type="ECO:0000313" key="6">
    <source>
        <dbReference type="Proteomes" id="UP000707451"/>
    </source>
</evidence>
<comment type="caution">
    <text evidence="5">The sequence shown here is derived from an EMBL/GenBank/DDBJ whole genome shotgun (WGS) entry which is preliminary data.</text>
</comment>
<dbReference type="EMBL" id="JAHRHY010000026">
    <property type="protein sequence ID" value="KAG9061129.1"/>
    <property type="molecule type" value="Genomic_DNA"/>
</dbReference>
<reference evidence="5" key="1">
    <citation type="submission" date="2021-06" db="EMBL/GenBank/DDBJ databases">
        <title>Genome Sequence of Mortierella hyaline Strain SCG-10, a Cold-Adapted, Nitrate-Reducing Fungus Isolated from Soil in Minnesota, USA.</title>
        <authorList>
            <person name="Aldossari N."/>
        </authorList>
    </citation>
    <scope>NUCLEOTIDE SEQUENCE</scope>
    <source>
        <strain evidence="5">SCG-10</strain>
    </source>
</reference>
<dbReference type="InterPro" id="IPR045379">
    <property type="entry name" value="Crinkler_N"/>
</dbReference>
<evidence type="ECO:0000256" key="1">
    <source>
        <dbReference type="ARBA" id="ARBA00004340"/>
    </source>
</evidence>
<evidence type="ECO:0000259" key="4">
    <source>
        <dbReference type="Pfam" id="PF20147"/>
    </source>
</evidence>
<dbReference type="Proteomes" id="UP000707451">
    <property type="component" value="Unassembled WGS sequence"/>
</dbReference>
<dbReference type="AlphaFoldDB" id="A0A9P7XIM1"/>
<feature type="domain" description="Crinkler effector protein N-terminal" evidence="4">
    <location>
        <begin position="53"/>
        <end position="117"/>
    </location>
</feature>
<dbReference type="GO" id="GO:0005576">
    <property type="term" value="C:extracellular region"/>
    <property type="evidence" value="ECO:0007669"/>
    <property type="project" value="UniProtKB-SubCell"/>
</dbReference>
<proteinExistence type="predicted"/>
<dbReference type="Pfam" id="PF20147">
    <property type="entry name" value="Crinkler"/>
    <property type="match status" value="1"/>
</dbReference>
<keyword evidence="6" id="KW-1185">Reference proteome</keyword>